<accession>A0ACC0WB84</accession>
<protein>
    <submittedName>
        <fullName evidence="1">Uncharacterized protein</fullName>
    </submittedName>
</protein>
<evidence type="ECO:0000313" key="2">
    <source>
        <dbReference type="Proteomes" id="UP001163321"/>
    </source>
</evidence>
<organism evidence="1 2">
    <name type="scientific">Peronosclerospora sorghi</name>
    <dbReference type="NCBI Taxonomy" id="230839"/>
    <lineage>
        <taxon>Eukaryota</taxon>
        <taxon>Sar</taxon>
        <taxon>Stramenopiles</taxon>
        <taxon>Oomycota</taxon>
        <taxon>Peronosporomycetes</taxon>
        <taxon>Peronosporales</taxon>
        <taxon>Peronosporaceae</taxon>
        <taxon>Peronosclerospora</taxon>
    </lineage>
</organism>
<keyword evidence="2" id="KW-1185">Reference proteome</keyword>
<reference evidence="1 2" key="1">
    <citation type="journal article" date="2022" name="bioRxiv">
        <title>The genome of the oomycete Peronosclerospora sorghi, a cosmopolitan pathogen of maize and sorghum, is inflated with dispersed pseudogenes.</title>
        <authorList>
            <person name="Fletcher K."/>
            <person name="Martin F."/>
            <person name="Isakeit T."/>
            <person name="Cavanaugh K."/>
            <person name="Magill C."/>
            <person name="Michelmore R."/>
        </authorList>
    </citation>
    <scope>NUCLEOTIDE SEQUENCE [LARGE SCALE GENOMIC DNA]</scope>
    <source>
        <strain evidence="1">P6</strain>
    </source>
</reference>
<sequence>MSTPELYGSLHPGGAVTFSSLECAGIVAATFTSVFSYQALLVLVQLLYTQLGWSARKVSALKRLIQIRMTVSVLVGLLSDSYPIRGVRRKWYVVPGSILHVVAVFTLAGISAMHPRALPPRDALVVVALCVQTRVIEYSQRE</sequence>
<dbReference type="EMBL" id="CM047582">
    <property type="protein sequence ID" value="KAI9915812.1"/>
    <property type="molecule type" value="Genomic_DNA"/>
</dbReference>
<dbReference type="Proteomes" id="UP001163321">
    <property type="component" value="Chromosome 3"/>
</dbReference>
<gene>
    <name evidence="1" type="ORF">PsorP6_007209</name>
</gene>
<name>A0ACC0WB84_9STRA</name>
<proteinExistence type="predicted"/>
<comment type="caution">
    <text evidence="1">The sequence shown here is derived from an EMBL/GenBank/DDBJ whole genome shotgun (WGS) entry which is preliminary data.</text>
</comment>
<evidence type="ECO:0000313" key="1">
    <source>
        <dbReference type="EMBL" id="KAI9915812.1"/>
    </source>
</evidence>